<evidence type="ECO:0008006" key="3">
    <source>
        <dbReference type="Google" id="ProtNLM"/>
    </source>
</evidence>
<organism evidence="1 2">
    <name type="scientific">Ammoniphilus oxalaticus</name>
    <dbReference type="NCBI Taxonomy" id="66863"/>
    <lineage>
        <taxon>Bacteria</taxon>
        <taxon>Bacillati</taxon>
        <taxon>Bacillota</taxon>
        <taxon>Bacilli</taxon>
        <taxon>Bacillales</taxon>
        <taxon>Paenibacillaceae</taxon>
        <taxon>Aneurinibacillus group</taxon>
        <taxon>Ammoniphilus</taxon>
    </lineage>
</organism>
<dbReference type="Pfam" id="PF14398">
    <property type="entry name" value="ATPgrasp_YheCD"/>
    <property type="match status" value="1"/>
</dbReference>
<protein>
    <recommendedName>
        <fullName evidence="3">ATP-grasp domain-containing protein</fullName>
    </recommendedName>
</protein>
<evidence type="ECO:0000313" key="2">
    <source>
        <dbReference type="Proteomes" id="UP000284219"/>
    </source>
</evidence>
<reference evidence="1 2" key="1">
    <citation type="submission" date="2016-08" db="EMBL/GenBank/DDBJ databases">
        <title>Novel Firmicute Genomes.</title>
        <authorList>
            <person name="Poppleton D.I."/>
            <person name="Gribaldo S."/>
        </authorList>
    </citation>
    <scope>NUCLEOTIDE SEQUENCE [LARGE SCALE GENOMIC DNA]</scope>
    <source>
        <strain evidence="1 2">RAOx-1</strain>
    </source>
</reference>
<dbReference type="EMBL" id="MCHY01000008">
    <property type="protein sequence ID" value="RKD24588.1"/>
    <property type="molecule type" value="Genomic_DNA"/>
</dbReference>
<dbReference type="Proteomes" id="UP000284219">
    <property type="component" value="Unassembled WGS sequence"/>
</dbReference>
<keyword evidence="2" id="KW-1185">Reference proteome</keyword>
<accession>A0A419SL03</accession>
<dbReference type="OrthoDB" id="7869153at2"/>
<gene>
    <name evidence="1" type="ORF">BEP19_09430</name>
</gene>
<evidence type="ECO:0000313" key="1">
    <source>
        <dbReference type="EMBL" id="RKD24588.1"/>
    </source>
</evidence>
<dbReference type="SUPFAM" id="SSF56059">
    <property type="entry name" value="Glutathione synthetase ATP-binding domain-like"/>
    <property type="match status" value="1"/>
</dbReference>
<dbReference type="AlphaFoldDB" id="A0A419SL03"/>
<sequence>MIRRVKIISESSASACLTAHPQTLAHLNLEKGEQVTLVFGNVYEEVTLALDPDLDLNMLRVCSDTLSHLHLPTTVEYEVKRQGNSLIIGPFIGVLAAVSDNQLENNENYLASFTANYEQIGGALLIFSLEGVDPGSQTIQGWIFNPTYNRWEKGTYAYPAAILSIVEVSLTDKWNLFQELSTHFYQTLGPRIFNYPIFDKWEMYRWLRRHPNLKHHLPETVLLNDSSDVKRMLKKYGKIFIKPVVGRLGAGVIEATFDRPKVIVKTRVYGQNIKHIFADHKRFISYLQTVTASEKYLIQQAIPLLTLKGRVIDFRLTLVKDDTNQWANIGLFARYGAKRSIISNITSGGYAEWGKKGLKQTLDINRRKANQWNNKMTMIARHAALELEKRGIHCANLGFDLAIDKNKKLWLIEINNQNPDHFIAVVAGRTDKFLQARSANLLYAKRLAGFPRNGT</sequence>
<comment type="caution">
    <text evidence="1">The sequence shown here is derived from an EMBL/GenBank/DDBJ whole genome shotgun (WGS) entry which is preliminary data.</text>
</comment>
<name>A0A419SL03_9BACL</name>
<dbReference type="InterPro" id="IPR026838">
    <property type="entry name" value="YheC/D"/>
</dbReference>
<dbReference type="RefSeq" id="WP_120189882.1">
    <property type="nucleotide sequence ID" value="NZ_MCHY01000008.1"/>
</dbReference>
<proteinExistence type="predicted"/>